<gene>
    <name evidence="1" type="ORF">CK203_011250</name>
</gene>
<name>A0A438JYF0_VITVI</name>
<accession>A0A438JYF0</accession>
<comment type="caution">
    <text evidence="1">The sequence shown here is derived from an EMBL/GenBank/DDBJ whole genome shotgun (WGS) entry which is preliminary data.</text>
</comment>
<proteinExistence type="predicted"/>
<organism evidence="1 2">
    <name type="scientific">Vitis vinifera</name>
    <name type="common">Grape</name>
    <dbReference type="NCBI Taxonomy" id="29760"/>
    <lineage>
        <taxon>Eukaryota</taxon>
        <taxon>Viridiplantae</taxon>
        <taxon>Streptophyta</taxon>
        <taxon>Embryophyta</taxon>
        <taxon>Tracheophyta</taxon>
        <taxon>Spermatophyta</taxon>
        <taxon>Magnoliopsida</taxon>
        <taxon>eudicotyledons</taxon>
        <taxon>Gunneridae</taxon>
        <taxon>Pentapetalae</taxon>
        <taxon>rosids</taxon>
        <taxon>Vitales</taxon>
        <taxon>Vitaceae</taxon>
        <taxon>Viteae</taxon>
        <taxon>Vitis</taxon>
    </lineage>
</organism>
<dbReference type="Proteomes" id="UP000288805">
    <property type="component" value="Unassembled WGS sequence"/>
</dbReference>
<evidence type="ECO:0000313" key="2">
    <source>
        <dbReference type="Proteomes" id="UP000288805"/>
    </source>
</evidence>
<dbReference type="AlphaFoldDB" id="A0A438JYF0"/>
<sequence>MLAGGGIMWTELRLMEPGLWRRMELGKGLPMLLGRCVQSEGMAPFCFRLQFETLEPLDASALEIPFMEEEVFDALLGYNGDKAPGQMDSLWPFGNLLGIS</sequence>
<reference evidence="1 2" key="1">
    <citation type="journal article" date="2018" name="PLoS Genet.">
        <title>Population sequencing reveals clonal diversity and ancestral inbreeding in the grapevine cultivar Chardonnay.</title>
        <authorList>
            <person name="Roach M.J."/>
            <person name="Johnson D.L."/>
            <person name="Bohlmann J."/>
            <person name="van Vuuren H.J."/>
            <person name="Jones S.J."/>
            <person name="Pretorius I.S."/>
            <person name="Schmidt S.A."/>
            <person name="Borneman A.R."/>
        </authorList>
    </citation>
    <scope>NUCLEOTIDE SEQUENCE [LARGE SCALE GENOMIC DNA]</scope>
    <source>
        <strain evidence="2">cv. Chardonnay</strain>
        <tissue evidence="1">Leaf</tissue>
    </source>
</reference>
<protein>
    <submittedName>
        <fullName evidence="1">Uncharacterized protein</fullName>
    </submittedName>
</protein>
<dbReference type="EMBL" id="QGNW01000022">
    <property type="protein sequence ID" value="RVX13982.1"/>
    <property type="molecule type" value="Genomic_DNA"/>
</dbReference>
<evidence type="ECO:0000313" key="1">
    <source>
        <dbReference type="EMBL" id="RVX13982.1"/>
    </source>
</evidence>